<sequence>MKTLVAALTLAAPAMAQDGIARDVARECAAAARAQGVAVLSDCAGKPAAAACEIDDTLPKAICLTAEGIAWDFVSLELGDEYLRLRDEREPGWDRAELLEAEAAALAEVHDTCLSVPADEEFGTADCIARRKLGLAEAWLRRLKFAD</sequence>
<reference evidence="2 3" key="1">
    <citation type="submission" date="2018-05" db="EMBL/GenBank/DDBJ databases">
        <title>Genomic Encyclopedia of Type Strains, Phase IV (KMG-IV): sequencing the most valuable type-strain genomes for metagenomic binning, comparative biology and taxonomic classification.</title>
        <authorList>
            <person name="Goeker M."/>
        </authorList>
    </citation>
    <scope>NUCLEOTIDE SEQUENCE [LARGE SCALE GENOMIC DNA]</scope>
    <source>
        <strain evidence="2 3">DSM 103371</strain>
    </source>
</reference>
<protein>
    <recommendedName>
        <fullName evidence="4">Lysozyme inhibitor LprI N-terminal domain-containing protein</fullName>
    </recommendedName>
</protein>
<dbReference type="EMBL" id="QGGV01000002">
    <property type="protein sequence ID" value="PWK57468.1"/>
    <property type="molecule type" value="Genomic_DNA"/>
</dbReference>
<evidence type="ECO:0000256" key="1">
    <source>
        <dbReference type="SAM" id="SignalP"/>
    </source>
</evidence>
<gene>
    <name evidence="2" type="ORF">C8D95_102111</name>
</gene>
<evidence type="ECO:0000313" key="3">
    <source>
        <dbReference type="Proteomes" id="UP000245390"/>
    </source>
</evidence>
<proteinExistence type="predicted"/>
<dbReference type="RefSeq" id="WP_109758078.1">
    <property type="nucleotide sequence ID" value="NZ_CP034588.1"/>
</dbReference>
<comment type="caution">
    <text evidence="2">The sequence shown here is derived from an EMBL/GenBank/DDBJ whole genome shotgun (WGS) entry which is preliminary data.</text>
</comment>
<organism evidence="2 3">
    <name type="scientific">Silicimonas algicola</name>
    <dbReference type="NCBI Taxonomy" id="1826607"/>
    <lineage>
        <taxon>Bacteria</taxon>
        <taxon>Pseudomonadati</taxon>
        <taxon>Pseudomonadota</taxon>
        <taxon>Alphaproteobacteria</taxon>
        <taxon>Rhodobacterales</taxon>
        <taxon>Paracoccaceae</taxon>
    </lineage>
</organism>
<evidence type="ECO:0008006" key="4">
    <source>
        <dbReference type="Google" id="ProtNLM"/>
    </source>
</evidence>
<keyword evidence="1" id="KW-0732">Signal</keyword>
<feature type="signal peptide" evidence="1">
    <location>
        <begin position="1"/>
        <end position="16"/>
    </location>
</feature>
<feature type="chain" id="PRO_5016447830" description="Lysozyme inhibitor LprI N-terminal domain-containing protein" evidence="1">
    <location>
        <begin position="17"/>
        <end position="147"/>
    </location>
</feature>
<evidence type="ECO:0000313" key="2">
    <source>
        <dbReference type="EMBL" id="PWK57468.1"/>
    </source>
</evidence>
<keyword evidence="3" id="KW-1185">Reference proteome</keyword>
<name>A0A316G9B6_9RHOB</name>
<accession>A0A316G9B6</accession>
<dbReference type="Proteomes" id="UP000245390">
    <property type="component" value="Unassembled WGS sequence"/>
</dbReference>
<dbReference type="KEGG" id="salo:EF888_13605"/>
<dbReference type="AlphaFoldDB" id="A0A316G9B6"/>